<protein>
    <recommendedName>
        <fullName evidence="6">C2H2-type domain-containing protein</fullName>
    </recommendedName>
</protein>
<dbReference type="Gene3D" id="3.30.160.60">
    <property type="entry name" value="Classic Zinc Finger"/>
    <property type="match status" value="3"/>
</dbReference>
<dbReference type="Pfam" id="PF00096">
    <property type="entry name" value="zf-C2H2"/>
    <property type="match status" value="2"/>
</dbReference>
<evidence type="ECO:0000256" key="4">
    <source>
        <dbReference type="ARBA" id="ARBA00022833"/>
    </source>
</evidence>
<sequence length="127" mass="14560">MWENLRYQGPAESTSDHPQGRNTILCGLCGKLFIRKISLVAHHHIHTGDEPYKCEQCGKVFSRTDRLRAHQKTHSEEKPHSCEQCGKTFKLSRYLKQHKKTHSSKPAVQRTGRIHQEVGEDLAGSQF</sequence>
<dbReference type="GO" id="GO:0000978">
    <property type="term" value="F:RNA polymerase II cis-regulatory region sequence-specific DNA binding"/>
    <property type="evidence" value="ECO:0007669"/>
    <property type="project" value="TreeGrafter"/>
</dbReference>
<dbReference type="InterPro" id="IPR013087">
    <property type="entry name" value="Znf_C2H2_type"/>
</dbReference>
<keyword evidence="1" id="KW-0479">Metal-binding</keyword>
<dbReference type="PROSITE" id="PS50157">
    <property type="entry name" value="ZINC_FINGER_C2H2_2"/>
    <property type="match status" value="3"/>
</dbReference>
<evidence type="ECO:0000313" key="7">
    <source>
        <dbReference type="EMBL" id="PWA32849.1"/>
    </source>
</evidence>
<accession>A0A315WA31</accession>
<evidence type="ECO:0000256" key="2">
    <source>
        <dbReference type="ARBA" id="ARBA00022737"/>
    </source>
</evidence>
<dbReference type="PROSITE" id="PS00028">
    <property type="entry name" value="ZINC_FINGER_C2H2_1"/>
    <property type="match status" value="3"/>
</dbReference>
<dbReference type="SMART" id="SM00355">
    <property type="entry name" value="ZnF_C2H2"/>
    <property type="match status" value="3"/>
</dbReference>
<keyword evidence="2" id="KW-0677">Repeat</keyword>
<dbReference type="Proteomes" id="UP000250572">
    <property type="component" value="Unassembled WGS sequence"/>
</dbReference>
<keyword evidence="3 5" id="KW-0863">Zinc-finger</keyword>
<dbReference type="GO" id="GO:0008270">
    <property type="term" value="F:zinc ion binding"/>
    <property type="evidence" value="ECO:0007669"/>
    <property type="project" value="UniProtKB-KW"/>
</dbReference>
<dbReference type="PANTHER" id="PTHR23235:SF120">
    <property type="entry name" value="KRUPPEL-LIKE FACTOR 15"/>
    <property type="match status" value="1"/>
</dbReference>
<evidence type="ECO:0000256" key="5">
    <source>
        <dbReference type="PROSITE-ProRule" id="PRU00042"/>
    </source>
</evidence>
<feature type="domain" description="C2H2-type" evidence="6">
    <location>
        <begin position="24"/>
        <end position="51"/>
    </location>
</feature>
<evidence type="ECO:0000259" key="6">
    <source>
        <dbReference type="PROSITE" id="PS50157"/>
    </source>
</evidence>
<evidence type="ECO:0000256" key="1">
    <source>
        <dbReference type="ARBA" id="ARBA00022723"/>
    </source>
</evidence>
<evidence type="ECO:0000313" key="8">
    <source>
        <dbReference type="Proteomes" id="UP000250572"/>
    </source>
</evidence>
<dbReference type="InterPro" id="IPR036236">
    <property type="entry name" value="Znf_C2H2_sf"/>
</dbReference>
<dbReference type="FunFam" id="3.30.160.60:FF:000358">
    <property type="entry name" value="zinc finger protein 24"/>
    <property type="match status" value="1"/>
</dbReference>
<dbReference type="AlphaFoldDB" id="A0A315WA31"/>
<feature type="domain" description="C2H2-type" evidence="6">
    <location>
        <begin position="80"/>
        <end position="107"/>
    </location>
</feature>
<proteinExistence type="predicted"/>
<keyword evidence="8" id="KW-1185">Reference proteome</keyword>
<keyword evidence="4" id="KW-0862">Zinc</keyword>
<organism evidence="7 8">
    <name type="scientific">Gambusia affinis</name>
    <name type="common">Western mosquitofish</name>
    <name type="synonym">Heterandria affinis</name>
    <dbReference type="NCBI Taxonomy" id="33528"/>
    <lineage>
        <taxon>Eukaryota</taxon>
        <taxon>Metazoa</taxon>
        <taxon>Chordata</taxon>
        <taxon>Craniata</taxon>
        <taxon>Vertebrata</taxon>
        <taxon>Euteleostomi</taxon>
        <taxon>Actinopterygii</taxon>
        <taxon>Neopterygii</taxon>
        <taxon>Teleostei</taxon>
        <taxon>Neoteleostei</taxon>
        <taxon>Acanthomorphata</taxon>
        <taxon>Ovalentaria</taxon>
        <taxon>Atherinomorphae</taxon>
        <taxon>Cyprinodontiformes</taxon>
        <taxon>Poeciliidae</taxon>
        <taxon>Poeciliinae</taxon>
        <taxon>Gambusia</taxon>
    </lineage>
</organism>
<dbReference type="PANTHER" id="PTHR23235">
    <property type="entry name" value="KRUEPPEL-LIKE TRANSCRIPTION FACTOR"/>
    <property type="match status" value="1"/>
</dbReference>
<dbReference type="GO" id="GO:0000981">
    <property type="term" value="F:DNA-binding transcription factor activity, RNA polymerase II-specific"/>
    <property type="evidence" value="ECO:0007669"/>
    <property type="project" value="TreeGrafter"/>
</dbReference>
<feature type="domain" description="C2H2-type" evidence="6">
    <location>
        <begin position="52"/>
        <end position="79"/>
    </location>
</feature>
<gene>
    <name evidence="7" type="ORF">CCH79_00019321</name>
</gene>
<comment type="caution">
    <text evidence="7">The sequence shown here is derived from an EMBL/GenBank/DDBJ whole genome shotgun (WGS) entry which is preliminary data.</text>
</comment>
<dbReference type="FunFam" id="3.30.160.60:FF:000634">
    <property type="entry name" value="Zinc finger X-chromosomal protein"/>
    <property type="match status" value="1"/>
</dbReference>
<dbReference type="SUPFAM" id="SSF57667">
    <property type="entry name" value="beta-beta-alpha zinc fingers"/>
    <property type="match status" value="2"/>
</dbReference>
<reference evidence="7 8" key="1">
    <citation type="journal article" date="2018" name="G3 (Bethesda)">
        <title>A High-Quality Reference Genome for the Invasive Mosquitofish Gambusia affinis Using a Chicago Library.</title>
        <authorList>
            <person name="Hoffberg S.L."/>
            <person name="Troendle N.J."/>
            <person name="Glenn T.C."/>
            <person name="Mahmud O."/>
            <person name="Louha S."/>
            <person name="Chalopin D."/>
            <person name="Bennetzen J.L."/>
            <person name="Mauricio R."/>
        </authorList>
    </citation>
    <scope>NUCLEOTIDE SEQUENCE [LARGE SCALE GENOMIC DNA]</scope>
    <source>
        <strain evidence="7">NE01/NJP1002.9</strain>
        <tissue evidence="7">Muscle</tissue>
    </source>
</reference>
<evidence type="ECO:0000256" key="3">
    <source>
        <dbReference type="ARBA" id="ARBA00022771"/>
    </source>
</evidence>
<dbReference type="EMBL" id="NHOQ01000126">
    <property type="protein sequence ID" value="PWA32849.1"/>
    <property type="molecule type" value="Genomic_DNA"/>
</dbReference>
<name>A0A315WA31_GAMAF</name>